<dbReference type="eggNOG" id="arCOG02787">
    <property type="taxonomic scope" value="Archaea"/>
</dbReference>
<dbReference type="HOGENOM" id="CLU_006332_14_2_2"/>
<dbReference type="GeneID" id="9498884"/>
<dbReference type="InterPro" id="IPR052701">
    <property type="entry name" value="GAG_Ulvan_Degrading_Sulfatases"/>
</dbReference>
<dbReference type="KEGG" id="asc:ASAC_0651"/>
<keyword evidence="3" id="KW-1185">Reference proteome</keyword>
<dbReference type="InterPro" id="IPR017850">
    <property type="entry name" value="Alkaline_phosphatase_core_sf"/>
</dbReference>
<dbReference type="EMBL" id="CP001742">
    <property type="protein sequence ID" value="ADL19057.1"/>
    <property type="molecule type" value="Genomic_DNA"/>
</dbReference>
<dbReference type="PANTHER" id="PTHR43751:SF3">
    <property type="entry name" value="SULFATASE N-TERMINAL DOMAIN-CONTAINING PROTEIN"/>
    <property type="match status" value="1"/>
</dbReference>
<name>D9Q169_ACIS3</name>
<sequence>MAGAPTNVAIVLCDTLRRDVLDVYGGTVSTRPLLEALGNRAIVYTGYSNSFWTVPSHFSLFTGLQVDRHGVHEGPNRNTLMSVSGLGRSFSGHTLASELKRRGFYTIGFSANSLVSYISGLNKGFECLAVNDSWLIYGPLFTPIIALNNLKIIEELGAKHRGRLKYLSAFLDILKNKGVSGAASITALYFKVRLLRALSDYVADKGYTDAISTVLWDVKGEPFLLFVNIMEAHEPYYYNDPYFINNAKWDYKIISCARCVRREFKGYLKGASTCVRAAAEIANVLRSKGLLGRTLFIFTSDHGQEFAEHGAIGHNSGHLYEENIGIPIIVKPPEGMKLSRSDCYVGLHELYGLAMAAASGDREWAPSCGPGLAESYEAVAPDPNAGRGIRRVAVFLGRHKAVFRLNDDKVEEVAEAGRPLDLGSDKAKGVIDELRGHLPSS</sequence>
<reference evidence="2 3" key="1">
    <citation type="journal article" date="2010" name="Appl. Environ. Microbiol.">
        <title>The genome sequence of the crenarchaeon Acidilobus saccharovorans supports a new order, Acidilobales, and suggests an important ecological role in terrestrial acidic hot springs.</title>
        <authorList>
            <person name="Mardanov A.V."/>
            <person name="Svetlitchnyi V.A."/>
            <person name="Beletsky A.V."/>
            <person name="Prokofeva M.I."/>
            <person name="Bonch-Osmolovskaya E.A."/>
            <person name="Ravin N.V."/>
            <person name="Skryabin K.G."/>
        </authorList>
    </citation>
    <scope>NUCLEOTIDE SEQUENCE [LARGE SCALE GENOMIC DNA]</scope>
    <source>
        <strain evidence="3">DSM 16705 / JCM 18335 / VKM B-2471 / 345-15</strain>
    </source>
</reference>
<accession>D9Q169</accession>
<dbReference type="AlphaFoldDB" id="D9Q169"/>
<feature type="domain" description="Sulfatase N-terminal" evidence="1">
    <location>
        <begin position="7"/>
        <end position="346"/>
    </location>
</feature>
<dbReference type="STRING" id="666510.ASAC_0651"/>
<dbReference type="Gene3D" id="3.40.720.10">
    <property type="entry name" value="Alkaline Phosphatase, subunit A"/>
    <property type="match status" value="2"/>
</dbReference>
<dbReference type="PANTHER" id="PTHR43751">
    <property type="entry name" value="SULFATASE"/>
    <property type="match status" value="1"/>
</dbReference>
<evidence type="ECO:0000259" key="1">
    <source>
        <dbReference type="Pfam" id="PF00884"/>
    </source>
</evidence>
<dbReference type="OrthoDB" id="46036at2157"/>
<dbReference type="Proteomes" id="UP000000346">
    <property type="component" value="Chromosome"/>
</dbReference>
<dbReference type="Pfam" id="PF00884">
    <property type="entry name" value="Sulfatase"/>
    <property type="match status" value="1"/>
</dbReference>
<dbReference type="RefSeq" id="WP_013266569.1">
    <property type="nucleotide sequence ID" value="NC_014374.1"/>
</dbReference>
<dbReference type="SUPFAM" id="SSF53649">
    <property type="entry name" value="Alkaline phosphatase-like"/>
    <property type="match status" value="1"/>
</dbReference>
<organism evidence="2 3">
    <name type="scientific">Acidilobus saccharovorans (strain DSM 16705 / JCM 18335 / VKM B-2471 / 345-15)</name>
    <dbReference type="NCBI Taxonomy" id="666510"/>
    <lineage>
        <taxon>Archaea</taxon>
        <taxon>Thermoproteota</taxon>
        <taxon>Thermoprotei</taxon>
        <taxon>Acidilobales</taxon>
        <taxon>Acidilobaceae</taxon>
        <taxon>Acidilobus</taxon>
    </lineage>
</organism>
<protein>
    <submittedName>
        <fullName evidence="2">Sulfatase</fullName>
    </submittedName>
</protein>
<proteinExistence type="predicted"/>
<dbReference type="InParanoid" id="D9Q169"/>
<gene>
    <name evidence="2" type="ordered locus">ASAC_0651</name>
</gene>
<evidence type="ECO:0000313" key="3">
    <source>
        <dbReference type="Proteomes" id="UP000000346"/>
    </source>
</evidence>
<evidence type="ECO:0000313" key="2">
    <source>
        <dbReference type="EMBL" id="ADL19057.1"/>
    </source>
</evidence>
<dbReference type="InterPro" id="IPR000917">
    <property type="entry name" value="Sulfatase_N"/>
</dbReference>